<evidence type="ECO:0000256" key="1">
    <source>
        <dbReference type="ARBA" id="ARBA00001968"/>
    </source>
</evidence>
<feature type="compositionally biased region" description="Low complexity" evidence="5">
    <location>
        <begin position="140"/>
        <end position="162"/>
    </location>
</feature>
<keyword evidence="6" id="KW-1133">Transmembrane helix</keyword>
<keyword evidence="9" id="KW-1185">Reference proteome</keyword>
<comment type="cofactor">
    <cofactor evidence="1">
        <name>a divalent metal cation</name>
        <dbReference type="ChEBI" id="CHEBI:60240"/>
    </cofactor>
</comment>
<dbReference type="Gene3D" id="3.60.21.10">
    <property type="match status" value="1"/>
</dbReference>
<name>A0A7W3T6G8_9ACTN</name>
<dbReference type="InterPro" id="IPR004843">
    <property type="entry name" value="Calcineurin-like_PHP"/>
</dbReference>
<feature type="transmembrane region" description="Helical" evidence="6">
    <location>
        <begin position="38"/>
        <end position="61"/>
    </location>
</feature>
<feature type="domain" description="Calcineurin-like phosphoesterase" evidence="7">
    <location>
        <begin position="237"/>
        <end position="398"/>
    </location>
</feature>
<evidence type="ECO:0000313" key="8">
    <source>
        <dbReference type="EMBL" id="MBB0231631.1"/>
    </source>
</evidence>
<dbReference type="GO" id="GO:0008758">
    <property type="term" value="F:UDP-2,3-diacylglucosamine hydrolase activity"/>
    <property type="evidence" value="ECO:0007669"/>
    <property type="project" value="TreeGrafter"/>
</dbReference>
<feature type="transmembrane region" description="Helical" evidence="6">
    <location>
        <begin position="73"/>
        <end position="90"/>
    </location>
</feature>
<dbReference type="GO" id="GO:0009245">
    <property type="term" value="P:lipid A biosynthetic process"/>
    <property type="evidence" value="ECO:0007669"/>
    <property type="project" value="TreeGrafter"/>
</dbReference>
<dbReference type="PANTHER" id="PTHR31302">
    <property type="entry name" value="TRANSMEMBRANE PROTEIN WITH METALLOPHOSPHOESTERASE DOMAIN-RELATED"/>
    <property type="match status" value="1"/>
</dbReference>
<dbReference type="Pfam" id="PF00149">
    <property type="entry name" value="Metallophos"/>
    <property type="match status" value="1"/>
</dbReference>
<feature type="compositionally biased region" description="Low complexity" evidence="5">
    <location>
        <begin position="169"/>
        <end position="180"/>
    </location>
</feature>
<evidence type="ECO:0000256" key="6">
    <source>
        <dbReference type="SAM" id="Phobius"/>
    </source>
</evidence>
<keyword evidence="6" id="KW-0472">Membrane</keyword>
<gene>
    <name evidence="8" type="ORF">FOE67_19530</name>
</gene>
<evidence type="ECO:0000256" key="2">
    <source>
        <dbReference type="ARBA" id="ARBA00022723"/>
    </source>
</evidence>
<dbReference type="CDD" id="cd07385">
    <property type="entry name" value="MPP_YkuE_C"/>
    <property type="match status" value="1"/>
</dbReference>
<dbReference type="GO" id="GO:0046872">
    <property type="term" value="F:metal ion binding"/>
    <property type="evidence" value="ECO:0007669"/>
    <property type="project" value="UniProtKB-KW"/>
</dbReference>
<dbReference type="SUPFAM" id="SSF56300">
    <property type="entry name" value="Metallo-dependent phosphatases"/>
    <property type="match status" value="1"/>
</dbReference>
<dbReference type="InterPro" id="IPR051158">
    <property type="entry name" value="Metallophosphoesterase_sf"/>
</dbReference>
<dbReference type="EMBL" id="VKHS01000575">
    <property type="protein sequence ID" value="MBB0231631.1"/>
    <property type="molecule type" value="Genomic_DNA"/>
</dbReference>
<proteinExistence type="inferred from homology"/>
<evidence type="ECO:0000256" key="3">
    <source>
        <dbReference type="ARBA" id="ARBA00022801"/>
    </source>
</evidence>
<evidence type="ECO:0000256" key="5">
    <source>
        <dbReference type="SAM" id="MobiDB-lite"/>
    </source>
</evidence>
<evidence type="ECO:0000256" key="4">
    <source>
        <dbReference type="ARBA" id="ARBA00061089"/>
    </source>
</evidence>
<keyword evidence="6" id="KW-0812">Transmembrane</keyword>
<evidence type="ECO:0000259" key="7">
    <source>
        <dbReference type="Pfam" id="PF00149"/>
    </source>
</evidence>
<dbReference type="FunFam" id="3.60.21.10:FF:000028">
    <property type="entry name" value="Putative metallophosphoesterase"/>
    <property type="match status" value="1"/>
</dbReference>
<dbReference type="PANTHER" id="PTHR31302:SF31">
    <property type="entry name" value="PHOSPHODIESTERASE YAEI"/>
    <property type="match status" value="1"/>
</dbReference>
<accession>A0A7W3T6G8</accession>
<dbReference type="AlphaFoldDB" id="A0A7W3T6G8"/>
<comment type="caution">
    <text evidence="8">The sequence shown here is derived from an EMBL/GenBank/DDBJ whole genome shotgun (WGS) entry which is preliminary data.</text>
</comment>
<dbReference type="InterPro" id="IPR029052">
    <property type="entry name" value="Metallo-depent_PP-like"/>
</dbReference>
<evidence type="ECO:0000313" key="9">
    <source>
        <dbReference type="Proteomes" id="UP000530234"/>
    </source>
</evidence>
<protein>
    <submittedName>
        <fullName evidence="8">Metallophosphoesterase</fullName>
    </submittedName>
</protein>
<comment type="similarity">
    <text evidence="4">Belongs to the metallophosphoesterase superfamily.</text>
</comment>
<feature type="region of interest" description="Disordered" evidence="5">
    <location>
        <begin position="107"/>
        <end position="187"/>
    </location>
</feature>
<organism evidence="8 9">
    <name type="scientific">Streptomyces calidiresistens</name>
    <dbReference type="NCBI Taxonomy" id="1485586"/>
    <lineage>
        <taxon>Bacteria</taxon>
        <taxon>Bacillati</taxon>
        <taxon>Actinomycetota</taxon>
        <taxon>Actinomycetes</taxon>
        <taxon>Kitasatosporales</taxon>
        <taxon>Streptomycetaceae</taxon>
        <taxon>Streptomyces</taxon>
    </lineage>
</organism>
<keyword evidence="3" id="KW-0378">Hydrolase</keyword>
<dbReference type="RefSeq" id="WP_182666191.1">
    <property type="nucleotide sequence ID" value="NZ_VKHS01000575.1"/>
</dbReference>
<dbReference type="Proteomes" id="UP000530234">
    <property type="component" value="Unassembled WGS sequence"/>
</dbReference>
<keyword evidence="2" id="KW-0479">Metal-binding</keyword>
<reference evidence="9" key="1">
    <citation type="submission" date="2019-10" db="EMBL/GenBank/DDBJ databases">
        <title>Streptomyces sp. nov., a novel actinobacterium isolated from alkaline environment.</title>
        <authorList>
            <person name="Golinska P."/>
        </authorList>
    </citation>
    <scope>NUCLEOTIDE SEQUENCE [LARGE SCALE GENOMIC DNA]</scope>
    <source>
        <strain evidence="9">DSM 42108</strain>
    </source>
</reference>
<dbReference type="GO" id="GO:0016020">
    <property type="term" value="C:membrane"/>
    <property type="evidence" value="ECO:0007669"/>
    <property type="project" value="GOC"/>
</dbReference>
<sequence>MIALFLLVVLTLFGSVHWYLWRRLVRDVSAPGGTWRRVGTVLAVVMPLLMIAAMAAGNLGVPFGVERILAWPGYYWFVIMLYLLLPLLAAEPVRPIARRLLARRAARAGAPRSPAPDPSDRSGEPGTVADRPAEARSEETAPGSAGAAEAAPAGGRTATALAEAERGAAPDATGPGADPTGPDDPGRRLFVARSVALGAAVISAGTTVHGTMAARNPVIKEVTVPLRGLPRAAHGYRIAVVSDIHLGPILGGSHCRRVVDAVNGTGADLVTIVGDLVDAGVEDLRSAAAPLAGLRARDGSWYVTGNHEYYVGAEQWIDHVRELGITPLENARAELPWFDLAGVNDLAGEDSGQGPDLELALADRDPRRTSVLMAHQPVFVHEAVEHGVDLQLSGHTHGGQMWPGTHLADLANPTLAGLERYGDTQLYVTRGAGSWGPPVRVGAEPDITVVRLASPEA</sequence>